<evidence type="ECO:0000313" key="1">
    <source>
        <dbReference type="EMBL" id="AND37816.1"/>
    </source>
</evidence>
<dbReference type="Proteomes" id="UP000077856">
    <property type="component" value="Chromosome"/>
</dbReference>
<proteinExistence type="predicted"/>
<protein>
    <recommendedName>
        <fullName evidence="3">Phage-Barnase-EndoU-ColicinE5/D-RelE like nuclease 4 domain-containing protein</fullName>
    </recommendedName>
</protein>
<name>A0A160M5Y5_9BACI</name>
<sequence>MITSIHQLYNLAQSPKINEISLSLLCDFYDSYLNPYTFQYRVLDTSGDKPITFTVNLKFDKENFCHLLAIEKIVQRVKNSTELKQFKSLDGWNNVKNGTITIPSLRQKPTKKVFNNNKDKYVFFYILPKLLDN</sequence>
<accession>A0A160M5Y5</accession>
<dbReference type="EMBL" id="CP015506">
    <property type="protein sequence ID" value="AND37816.1"/>
    <property type="molecule type" value="Genomic_DNA"/>
</dbReference>
<evidence type="ECO:0008006" key="3">
    <source>
        <dbReference type="Google" id="ProtNLM"/>
    </source>
</evidence>
<dbReference type="KEGG" id="bon:A361_01105"/>
<reference evidence="1 2" key="1">
    <citation type="submission" date="2016-04" db="EMBL/GenBank/DDBJ databases">
        <title>Complete genome sequence of Bacillus oceanisediminis strain 2691.</title>
        <authorList>
            <person name="Jeong H."/>
            <person name="Kim H.J."/>
            <person name="Lee D.-W."/>
        </authorList>
    </citation>
    <scope>NUCLEOTIDE SEQUENCE [LARGE SCALE GENOMIC DNA]</scope>
    <source>
        <strain evidence="1 2">2691</strain>
    </source>
</reference>
<dbReference type="AlphaFoldDB" id="A0A160M5Y5"/>
<organism evidence="1 2">
    <name type="scientific">Cytobacillus oceanisediminis 2691</name>
    <dbReference type="NCBI Taxonomy" id="1196031"/>
    <lineage>
        <taxon>Bacteria</taxon>
        <taxon>Bacillati</taxon>
        <taxon>Bacillota</taxon>
        <taxon>Bacilli</taxon>
        <taxon>Bacillales</taxon>
        <taxon>Bacillaceae</taxon>
        <taxon>Cytobacillus</taxon>
    </lineage>
</organism>
<evidence type="ECO:0000313" key="2">
    <source>
        <dbReference type="Proteomes" id="UP000077856"/>
    </source>
</evidence>
<gene>
    <name evidence="1" type="ORF">A361_01105</name>
</gene>